<dbReference type="InterPro" id="IPR036167">
    <property type="entry name" value="tRNA_intron_Endo_cat-like_sf"/>
</dbReference>
<dbReference type="SUPFAM" id="SSF82171">
    <property type="entry name" value="DPP6 N-terminal domain-like"/>
    <property type="match status" value="1"/>
</dbReference>
<name>A0ABV0PN67_9TELE</name>
<evidence type="ECO:0000256" key="10">
    <source>
        <dbReference type="ARBA" id="ARBA00022917"/>
    </source>
</evidence>
<dbReference type="SUPFAM" id="SSF53032">
    <property type="entry name" value="tRNA-intron endonuclease catalytic domain-like"/>
    <property type="match status" value="1"/>
</dbReference>
<dbReference type="InterPro" id="IPR011387">
    <property type="entry name" value="TIF2A"/>
</dbReference>
<dbReference type="Proteomes" id="UP001476798">
    <property type="component" value="Unassembled WGS sequence"/>
</dbReference>
<dbReference type="CDD" id="cd22363">
    <property type="entry name" value="tRNA-intron_lyase_C"/>
    <property type="match status" value="1"/>
</dbReference>
<evidence type="ECO:0000256" key="5">
    <source>
        <dbReference type="ARBA" id="ARBA00013819"/>
    </source>
</evidence>
<feature type="domain" description="TSEN34 N-terminal" evidence="14">
    <location>
        <begin position="341"/>
        <end position="400"/>
    </location>
</feature>
<dbReference type="InterPro" id="IPR059049">
    <property type="entry name" value="TSEN34_N"/>
</dbReference>
<dbReference type="PANTHER" id="PTHR13227:SF0">
    <property type="entry name" value="EUKARYOTIC TRANSLATION INITIATION FACTOR 2A"/>
    <property type="match status" value="1"/>
</dbReference>
<comment type="catalytic activity">
    <reaction evidence="11">
        <text>pretRNA = a 3'-half-tRNA molecule with a 5'-OH end + a 5'-half-tRNA molecule with a 2',3'-cyclic phosphate end + an intron with a 2',3'-cyclic phosphate and a 5'-hydroxyl terminus.</text>
        <dbReference type="EC" id="4.6.1.16"/>
    </reaction>
</comment>
<evidence type="ECO:0000256" key="9">
    <source>
        <dbReference type="ARBA" id="ARBA00022845"/>
    </source>
</evidence>
<evidence type="ECO:0000256" key="1">
    <source>
        <dbReference type="ARBA" id="ARBA00003993"/>
    </source>
</evidence>
<accession>A0ABV0PN67</accession>
<keyword evidence="8" id="KW-0677">Repeat</keyword>
<dbReference type="InterPro" id="IPR006676">
    <property type="entry name" value="tRNA_splic"/>
</dbReference>
<dbReference type="Pfam" id="PF26577">
    <property type="entry name" value="TSEN34_N"/>
    <property type="match status" value="1"/>
</dbReference>
<evidence type="ECO:0000256" key="2">
    <source>
        <dbReference type="ARBA" id="ARBA00008078"/>
    </source>
</evidence>
<evidence type="ECO:0000313" key="15">
    <source>
        <dbReference type="EMBL" id="MEQ2184891.1"/>
    </source>
</evidence>
<keyword evidence="6" id="KW-0396">Initiation factor</keyword>
<sequence length="571" mass="63401">VAVYVPGSKGAPSFVRLYQYPVLGGASAALANKSFFKADRVNMQWNQKAKNGPIYDVAWSPNSTEFCVVYGFMPAKATVFNLKCDPVFDFGTGPRNAAYYSPQGHILVLAGFGNLRGQMEVWDLKKYKQVSKPQAPDATYFSWCPDGEHIVTATCSPRLRVSNGYKIWHYTGTVLHKQDAAAGSELWKVHWQPFPEGSFPERPIKYQAAPSELGTTEAAPIQAYRPPALRHLPATPSSKLEAKSDPEPACLPAPVSNSQSEACSGDAETDKKIKNLKKHEVPVPGVVAQNEDLTVVYSWRSLRQVVQHRKHLQVRKQLVSDWLTGCNILSSTRTWNRPALLCDSAPLLWRFQDLKTVRSNSLVGALLGSLPRTPRQNIRLGRPLLLMPEEERVLREHHGAAALSARNQVRNRAGSESGAGSDEALQCRLLALEQNFSFPRSALAVQLSTARAGLSHCQETRAFLEADWPIREQDSPRRDARYQVFRDLWRRGFFLTSAGKFGGDFLVYPGDPLRFHAHFIAVCLTLDESICMLDVLSVARLGSNVKKTVLLCSPAPDGSVHYTSLQWSGMM</sequence>
<dbReference type="InterPro" id="IPR011856">
    <property type="entry name" value="tRNA_endonuc-like_dom_sf"/>
</dbReference>
<comment type="function">
    <text evidence="1">Functions in the early steps of protein synthesis of a small number of specific mRNAs. Acts by directing the binding of methionyl-tRNAi to 40S ribosomal subunits. In contrast to the eIF-2 complex, it binds methionyl-tRNAi to 40S subunits in a codon-dependent manner, whereas the eIF-2 complex binds methionyl-tRNAi to 40S subunits in a GTP-dependent manner.</text>
</comment>
<protein>
    <recommendedName>
        <fullName evidence="5">Eukaryotic translation initiation factor 2A</fullName>
        <ecNumber evidence="4">4.6.1.16</ecNumber>
    </recommendedName>
</protein>
<dbReference type="NCBIfam" id="TIGR00324">
    <property type="entry name" value="endA"/>
    <property type="match status" value="1"/>
</dbReference>
<dbReference type="Pfam" id="PF08662">
    <property type="entry name" value="eIF2A"/>
    <property type="match status" value="1"/>
</dbReference>
<keyword evidence="9" id="KW-0810">Translation regulation</keyword>
<evidence type="ECO:0000256" key="7">
    <source>
        <dbReference type="ARBA" id="ARBA00022574"/>
    </source>
</evidence>
<evidence type="ECO:0000313" key="16">
    <source>
        <dbReference type="Proteomes" id="UP001476798"/>
    </source>
</evidence>
<evidence type="ECO:0000256" key="11">
    <source>
        <dbReference type="ARBA" id="ARBA00034031"/>
    </source>
</evidence>
<dbReference type="InterPro" id="IPR013979">
    <property type="entry name" value="TIF_beta_prop-like"/>
</dbReference>
<keyword evidence="16" id="KW-1185">Reference proteome</keyword>
<dbReference type="EMBL" id="JAHRIO010080778">
    <property type="protein sequence ID" value="MEQ2184891.1"/>
    <property type="molecule type" value="Genomic_DNA"/>
</dbReference>
<comment type="caution">
    <text evidence="15">The sequence shown here is derived from an EMBL/GenBank/DDBJ whole genome shotgun (WGS) entry which is preliminary data.</text>
</comment>
<dbReference type="PANTHER" id="PTHR13227">
    <property type="entry name" value="EUKARYOTIC TRANSLATION INITIATION FACTOR 2A"/>
    <property type="match status" value="1"/>
</dbReference>
<dbReference type="Gene3D" id="2.130.10.10">
    <property type="entry name" value="YVTN repeat-like/Quinoprotein amine dehydrogenase"/>
    <property type="match status" value="1"/>
</dbReference>
<dbReference type="EC" id="4.6.1.16" evidence="4"/>
<evidence type="ECO:0000259" key="13">
    <source>
        <dbReference type="Pfam" id="PF08662"/>
    </source>
</evidence>
<reference evidence="15 16" key="1">
    <citation type="submission" date="2021-06" db="EMBL/GenBank/DDBJ databases">
        <authorList>
            <person name="Palmer J.M."/>
        </authorList>
    </citation>
    <scope>NUCLEOTIDE SEQUENCE [LARGE SCALE GENOMIC DNA]</scope>
    <source>
        <strain evidence="15 16">GA_2019</strain>
        <tissue evidence="15">Muscle</tissue>
    </source>
</reference>
<dbReference type="Pfam" id="PF01974">
    <property type="entry name" value="tRNA_int_endo"/>
    <property type="match status" value="1"/>
</dbReference>
<feature type="domain" description="Translation initiation factor beta propellor-like" evidence="13">
    <location>
        <begin position="50"/>
        <end position="189"/>
    </location>
</feature>
<evidence type="ECO:0000256" key="4">
    <source>
        <dbReference type="ARBA" id="ARBA00012573"/>
    </source>
</evidence>
<proteinExistence type="inferred from homology"/>
<feature type="non-terminal residue" evidence="15">
    <location>
        <position position="1"/>
    </location>
</feature>
<comment type="similarity">
    <text evidence="3">Belongs to the WD repeat EIF2A family.</text>
</comment>
<dbReference type="InterPro" id="IPR006677">
    <property type="entry name" value="tRNA_intron_Endonuc_cat-like"/>
</dbReference>
<evidence type="ECO:0000256" key="6">
    <source>
        <dbReference type="ARBA" id="ARBA00022540"/>
    </source>
</evidence>
<dbReference type="InterPro" id="IPR015943">
    <property type="entry name" value="WD40/YVTN_repeat-like_dom_sf"/>
</dbReference>
<keyword evidence="7" id="KW-0853">WD repeat</keyword>
<evidence type="ECO:0000259" key="12">
    <source>
        <dbReference type="Pfam" id="PF01974"/>
    </source>
</evidence>
<evidence type="ECO:0000256" key="8">
    <source>
        <dbReference type="ARBA" id="ARBA00022737"/>
    </source>
</evidence>
<gene>
    <name evidence="15" type="ORF">GOODEAATRI_012612</name>
</gene>
<feature type="domain" description="tRNA intron endonuclease catalytic" evidence="12">
    <location>
        <begin position="480"/>
        <end position="562"/>
    </location>
</feature>
<evidence type="ECO:0000256" key="3">
    <source>
        <dbReference type="ARBA" id="ARBA00009573"/>
    </source>
</evidence>
<evidence type="ECO:0000259" key="14">
    <source>
        <dbReference type="Pfam" id="PF26577"/>
    </source>
</evidence>
<comment type="similarity">
    <text evidence="2">Belongs to the tRNA-intron endonuclease family.</text>
</comment>
<keyword evidence="10" id="KW-0648">Protein biosynthesis</keyword>
<organism evidence="15 16">
    <name type="scientific">Goodea atripinnis</name>
    <dbReference type="NCBI Taxonomy" id="208336"/>
    <lineage>
        <taxon>Eukaryota</taxon>
        <taxon>Metazoa</taxon>
        <taxon>Chordata</taxon>
        <taxon>Craniata</taxon>
        <taxon>Vertebrata</taxon>
        <taxon>Euteleostomi</taxon>
        <taxon>Actinopterygii</taxon>
        <taxon>Neopterygii</taxon>
        <taxon>Teleostei</taxon>
        <taxon>Neoteleostei</taxon>
        <taxon>Acanthomorphata</taxon>
        <taxon>Ovalentaria</taxon>
        <taxon>Atherinomorphae</taxon>
        <taxon>Cyprinodontiformes</taxon>
        <taxon>Goodeidae</taxon>
        <taxon>Goodea</taxon>
    </lineage>
</organism>
<dbReference type="Gene3D" id="3.40.1350.10">
    <property type="match status" value="1"/>
</dbReference>